<reference evidence="1 2" key="1">
    <citation type="journal article" date="2019" name="Int. J. Syst. Evol. Microbiol.">
        <title>The Global Catalogue of Microorganisms (GCM) 10K type strain sequencing project: providing services to taxonomists for standard genome sequencing and annotation.</title>
        <authorList>
            <consortium name="The Broad Institute Genomics Platform"/>
            <consortium name="The Broad Institute Genome Sequencing Center for Infectious Disease"/>
            <person name="Wu L."/>
            <person name="Ma J."/>
        </authorList>
    </citation>
    <scope>NUCLEOTIDE SEQUENCE [LARGE SCALE GENOMIC DNA]</scope>
    <source>
        <strain evidence="1 2">CGMCC 1.12563</strain>
    </source>
</reference>
<dbReference type="InterPro" id="IPR023393">
    <property type="entry name" value="START-like_dom_sf"/>
</dbReference>
<comment type="caution">
    <text evidence="1">The sequence shown here is derived from an EMBL/GenBank/DDBJ whole genome shotgun (WGS) entry which is preliminary data.</text>
</comment>
<dbReference type="AlphaFoldDB" id="A0ABD6AYS3"/>
<dbReference type="RefSeq" id="WP_250874677.1">
    <property type="nucleotide sequence ID" value="NZ_JALXFV010000008.1"/>
</dbReference>
<organism evidence="1 2">
    <name type="scientific">Halomarina rubra</name>
    <dbReference type="NCBI Taxonomy" id="2071873"/>
    <lineage>
        <taxon>Archaea</taxon>
        <taxon>Methanobacteriati</taxon>
        <taxon>Methanobacteriota</taxon>
        <taxon>Stenosarchaea group</taxon>
        <taxon>Halobacteria</taxon>
        <taxon>Halobacteriales</taxon>
        <taxon>Natronomonadaceae</taxon>
        <taxon>Halomarina</taxon>
    </lineage>
</organism>
<dbReference type="Pfam" id="PF10604">
    <property type="entry name" value="Polyketide_cyc2"/>
    <property type="match status" value="1"/>
</dbReference>
<dbReference type="Gene3D" id="3.30.530.20">
    <property type="match status" value="1"/>
</dbReference>
<dbReference type="InterPro" id="IPR019587">
    <property type="entry name" value="Polyketide_cyclase/dehydratase"/>
</dbReference>
<name>A0ABD6AYS3_9EURY</name>
<dbReference type="Proteomes" id="UP001597187">
    <property type="component" value="Unassembled WGS sequence"/>
</dbReference>
<dbReference type="SUPFAM" id="SSF55961">
    <property type="entry name" value="Bet v1-like"/>
    <property type="match status" value="1"/>
</dbReference>
<protein>
    <submittedName>
        <fullName evidence="1">SRPBCC family protein</fullName>
    </submittedName>
</protein>
<sequence>MWFSHSTETTAPPRRVWDVWTTVEQWPTWDTELREATLDGEFCEGATGELTPRRGRATSFVVTDVDPVRSYTYVADLPLARLVVRRSLHSHDGGTNFTHEVWFEGPLGRVFSRTLGRHYRHALPQVMEAVREQAEASHATGSSTDVA</sequence>
<proteinExistence type="predicted"/>
<dbReference type="EMBL" id="JBHUDC010000008">
    <property type="protein sequence ID" value="MFD1514738.1"/>
    <property type="molecule type" value="Genomic_DNA"/>
</dbReference>
<gene>
    <name evidence="1" type="ORF">ACFSBT_15765</name>
</gene>
<keyword evidence="2" id="KW-1185">Reference proteome</keyword>
<evidence type="ECO:0000313" key="2">
    <source>
        <dbReference type="Proteomes" id="UP001597187"/>
    </source>
</evidence>
<accession>A0ABD6AYS3</accession>
<evidence type="ECO:0000313" key="1">
    <source>
        <dbReference type="EMBL" id="MFD1514738.1"/>
    </source>
</evidence>